<dbReference type="Pfam" id="PF13302">
    <property type="entry name" value="Acetyltransf_3"/>
    <property type="match status" value="1"/>
</dbReference>
<accession>A0ABP8CNA6</accession>
<reference evidence="3" key="1">
    <citation type="journal article" date="2019" name="Int. J. Syst. Evol. Microbiol.">
        <title>The Global Catalogue of Microorganisms (GCM) 10K type strain sequencing project: providing services to taxonomists for standard genome sequencing and annotation.</title>
        <authorList>
            <consortium name="The Broad Institute Genomics Platform"/>
            <consortium name="The Broad Institute Genome Sequencing Center for Infectious Disease"/>
            <person name="Wu L."/>
            <person name="Ma J."/>
        </authorList>
    </citation>
    <scope>NUCLEOTIDE SEQUENCE [LARGE SCALE GENOMIC DNA]</scope>
    <source>
        <strain evidence="3">JCM 17440</strain>
    </source>
</reference>
<dbReference type="InterPro" id="IPR016181">
    <property type="entry name" value="Acyl_CoA_acyltransferase"/>
</dbReference>
<evidence type="ECO:0000313" key="2">
    <source>
        <dbReference type="EMBL" id="GAA4241355.1"/>
    </source>
</evidence>
<feature type="domain" description="N-acetyltransferase" evidence="1">
    <location>
        <begin position="38"/>
        <end position="188"/>
    </location>
</feature>
<dbReference type="PROSITE" id="PS51186">
    <property type="entry name" value="GNAT"/>
    <property type="match status" value="1"/>
</dbReference>
<sequence length="191" mass="19879">MRRRGLLDGERAPDGLTAPRVRRVRHSVIMELVALPSPVLAALSRGDLAGAGELLGRALPGYFVDAELRHVWGLRLDQLTFDPASAGWGIHVAVTGDVAVGHGGFHGRPGSDGAVEIGYSVAPAHRRRGHGKAIVRELLRRAGAAPEVRTVRAVIDRDNAASIATIGGLGFAGAGERGRDLVFEAPVGGGG</sequence>
<protein>
    <recommendedName>
        <fullName evidence="1">N-acetyltransferase domain-containing protein</fullName>
    </recommendedName>
</protein>
<gene>
    <name evidence="2" type="ORF">GCM10022254_69850</name>
</gene>
<keyword evidence="3" id="KW-1185">Reference proteome</keyword>
<dbReference type="CDD" id="cd04301">
    <property type="entry name" value="NAT_SF"/>
    <property type="match status" value="1"/>
</dbReference>
<dbReference type="EMBL" id="BAABAS010000027">
    <property type="protein sequence ID" value="GAA4241355.1"/>
    <property type="molecule type" value="Genomic_DNA"/>
</dbReference>
<organism evidence="2 3">
    <name type="scientific">Actinomadura meridiana</name>
    <dbReference type="NCBI Taxonomy" id="559626"/>
    <lineage>
        <taxon>Bacteria</taxon>
        <taxon>Bacillati</taxon>
        <taxon>Actinomycetota</taxon>
        <taxon>Actinomycetes</taxon>
        <taxon>Streptosporangiales</taxon>
        <taxon>Thermomonosporaceae</taxon>
        <taxon>Actinomadura</taxon>
    </lineage>
</organism>
<dbReference type="Proteomes" id="UP001501710">
    <property type="component" value="Unassembled WGS sequence"/>
</dbReference>
<evidence type="ECO:0000313" key="3">
    <source>
        <dbReference type="Proteomes" id="UP001501710"/>
    </source>
</evidence>
<dbReference type="Gene3D" id="3.40.630.30">
    <property type="match status" value="1"/>
</dbReference>
<evidence type="ECO:0000259" key="1">
    <source>
        <dbReference type="PROSITE" id="PS51186"/>
    </source>
</evidence>
<name>A0ABP8CNA6_9ACTN</name>
<comment type="caution">
    <text evidence="2">The sequence shown here is derived from an EMBL/GenBank/DDBJ whole genome shotgun (WGS) entry which is preliminary data.</text>
</comment>
<dbReference type="InterPro" id="IPR000182">
    <property type="entry name" value="GNAT_dom"/>
</dbReference>
<proteinExistence type="predicted"/>
<dbReference type="SUPFAM" id="SSF55729">
    <property type="entry name" value="Acyl-CoA N-acyltransferases (Nat)"/>
    <property type="match status" value="1"/>
</dbReference>